<accession>A0A1J9RCM3</accession>
<dbReference type="Gene3D" id="3.80.10.10">
    <property type="entry name" value="Ribonuclease Inhibitor"/>
    <property type="match status" value="1"/>
</dbReference>
<dbReference type="Proteomes" id="UP000183809">
    <property type="component" value="Unassembled WGS sequence"/>
</dbReference>
<protein>
    <submittedName>
        <fullName evidence="1">Uncharacterized protein</fullName>
    </submittedName>
</protein>
<gene>
    <name evidence="1" type="ORF">BKCO1_6400011</name>
</gene>
<keyword evidence="2" id="KW-1185">Reference proteome</keyword>
<organism evidence="1 2">
    <name type="scientific">Diplodia corticola</name>
    <dbReference type="NCBI Taxonomy" id="236234"/>
    <lineage>
        <taxon>Eukaryota</taxon>
        <taxon>Fungi</taxon>
        <taxon>Dikarya</taxon>
        <taxon>Ascomycota</taxon>
        <taxon>Pezizomycotina</taxon>
        <taxon>Dothideomycetes</taxon>
        <taxon>Dothideomycetes incertae sedis</taxon>
        <taxon>Botryosphaeriales</taxon>
        <taxon>Botryosphaeriaceae</taxon>
        <taxon>Diplodia</taxon>
    </lineage>
</organism>
<dbReference type="EMBL" id="MNUE01000064">
    <property type="protein sequence ID" value="OJD30235.1"/>
    <property type="molecule type" value="Genomic_DNA"/>
</dbReference>
<dbReference type="GeneID" id="31018423"/>
<dbReference type="OrthoDB" id="10590505at2759"/>
<dbReference type="RefSeq" id="XP_020126495.1">
    <property type="nucleotide sequence ID" value="XM_020278162.1"/>
</dbReference>
<proteinExistence type="predicted"/>
<comment type="caution">
    <text evidence="1">The sequence shown here is derived from an EMBL/GenBank/DDBJ whole genome shotgun (WGS) entry which is preliminary data.</text>
</comment>
<evidence type="ECO:0000313" key="1">
    <source>
        <dbReference type="EMBL" id="OJD30235.1"/>
    </source>
</evidence>
<sequence length="434" mass="49728">MEASTPPLLRLNYDCLLHVAEAVAILDFDLWTERLDHLKNPCSPSVLMALNKPRPLIAFSMINKEIREKTSLIVFRNVFLCLDLLYPREFRCGGGIMELNAGTARYERTIRWPRDLIVHAKSLSLECISYHTSADDLDVNARQEVLPPLVPPTLLDLLRTPRMLKRLCISELPMRLLKDIKIYARYLRLEPLQQVEELVVSFGAEYFMRICPNTRTLYLAETNCPTTTRWRAGWLHTLGEIHKEYKGPFYRYASALTKLRSLQIGVMCFALNLHKLHEHLSGLEHLYLEAVNTVRQEYSLEGLSRIVQGFDKLRTLTVDVCPISNVGGHAEEIREGMEIDDWPPLFLSEDFPGADSWLSRRAEVAEALLCGGHPALQAVELPADDDCCIYNNATTFRYSRFVKGAGKRKVDLERTVVRSSTKFLARHWHSADFQ</sequence>
<reference evidence="1 2" key="1">
    <citation type="submission" date="2016-10" db="EMBL/GenBank/DDBJ databases">
        <title>Proteomics and genomics reveal pathogen-plant mechanisms compatible with a hemibiotrophic lifestyle of Diplodia corticola.</title>
        <authorList>
            <person name="Fernandes I."/>
            <person name="De Jonge R."/>
            <person name="Van De Peer Y."/>
            <person name="Devreese B."/>
            <person name="Alves A."/>
            <person name="Esteves A.C."/>
        </authorList>
    </citation>
    <scope>NUCLEOTIDE SEQUENCE [LARGE SCALE GENOMIC DNA]</scope>
    <source>
        <strain evidence="1 2">CBS 112549</strain>
    </source>
</reference>
<dbReference type="AlphaFoldDB" id="A0A1J9RCM3"/>
<evidence type="ECO:0000313" key="2">
    <source>
        <dbReference type="Proteomes" id="UP000183809"/>
    </source>
</evidence>
<name>A0A1J9RCM3_9PEZI</name>
<dbReference type="InterPro" id="IPR032675">
    <property type="entry name" value="LRR_dom_sf"/>
</dbReference>